<evidence type="ECO:0000313" key="4">
    <source>
        <dbReference type="EMBL" id="CAF0998030.1"/>
    </source>
</evidence>
<dbReference type="OrthoDB" id="205745at2759"/>
<evidence type="ECO:0000313" key="5">
    <source>
        <dbReference type="Proteomes" id="UP000663852"/>
    </source>
</evidence>
<evidence type="ECO:0000256" key="1">
    <source>
        <dbReference type="SAM" id="Phobius"/>
    </source>
</evidence>
<evidence type="ECO:0000256" key="2">
    <source>
        <dbReference type="SAM" id="SignalP"/>
    </source>
</evidence>
<feature type="transmembrane region" description="Helical" evidence="1">
    <location>
        <begin position="359"/>
        <end position="380"/>
    </location>
</feature>
<sequence length="475" mass="55590">MNFFSLMFIIVVYLLETISGRIIFDYIDTNLNWIFLTRFSFHPVHGHVQVNGNSADKVMKVFMLNQQEWRELKDNLEDVCLRKELILQQEVNQTNSWVFSSTFTSPGRWYFLLKSCNSSADRTDFFITYRLSLTNGENVFTKQFSDDERGLLELYIVNTIIFTIFLLIIIRYTYSFKTKLSLIMKFFSTVILCSWLGSLIMFIHTLIYAVTGNLHAFILQFLLVFARLSALIGQVLFLLVLILCAKGYCIVSAQLKKSSFVQILLVIIVYIHVEIVLLILSIIFAERVLENEKVLLICECFEIVLHILTCFWFVISLRLTTKRSGKRFDFLFIFSIWFVMYAIVSLLTILDVLPNPQITILRAIKLSNQLAAYCAFLYVLRKKTVFLRTKLNQIKISYIDSNTSKVNSQQTEEINTYELTNLCPVDYRRRSRYPYAFQSSRQPARLEPRRDIQMNSIYKTSLGYVPRRVVPDIKI</sequence>
<dbReference type="InterPro" id="IPR047831">
    <property type="entry name" value="GPR180/TMEM145"/>
</dbReference>
<dbReference type="AlphaFoldDB" id="A0A814GLV4"/>
<feature type="transmembrane region" description="Helical" evidence="1">
    <location>
        <begin position="263"/>
        <end position="282"/>
    </location>
</feature>
<dbReference type="GO" id="GO:0019236">
    <property type="term" value="P:response to pheromone"/>
    <property type="evidence" value="ECO:0007669"/>
    <property type="project" value="InterPro"/>
</dbReference>
<dbReference type="PANTHER" id="PTHR23252">
    <property type="entry name" value="INTIMAL THICKNESS RECEPTOR-RELATED"/>
    <property type="match status" value="1"/>
</dbReference>
<feature type="transmembrane region" description="Helical" evidence="1">
    <location>
        <begin position="217"/>
        <end position="243"/>
    </location>
</feature>
<organism evidence="4 5">
    <name type="scientific">Adineta ricciae</name>
    <name type="common">Rotifer</name>
    <dbReference type="NCBI Taxonomy" id="249248"/>
    <lineage>
        <taxon>Eukaryota</taxon>
        <taxon>Metazoa</taxon>
        <taxon>Spiralia</taxon>
        <taxon>Gnathifera</taxon>
        <taxon>Rotifera</taxon>
        <taxon>Eurotatoria</taxon>
        <taxon>Bdelloidea</taxon>
        <taxon>Adinetida</taxon>
        <taxon>Adinetidae</taxon>
        <taxon>Adineta</taxon>
    </lineage>
</organism>
<dbReference type="Proteomes" id="UP000663852">
    <property type="component" value="Unassembled WGS sequence"/>
</dbReference>
<dbReference type="GO" id="GO:0007186">
    <property type="term" value="P:G protein-coupled receptor signaling pathway"/>
    <property type="evidence" value="ECO:0007669"/>
    <property type="project" value="InterPro"/>
</dbReference>
<protein>
    <recommendedName>
        <fullName evidence="3">GPR180/TMEM145 transmembrane domain-containing protein</fullName>
    </recommendedName>
</protein>
<evidence type="ECO:0000259" key="3">
    <source>
        <dbReference type="Pfam" id="PF10192"/>
    </source>
</evidence>
<dbReference type="PANTHER" id="PTHR23252:SF43">
    <property type="entry name" value="INTIMAL THICKNESS RELATED RECEPTOR IRP DOMAIN-CONTAINING PROTEIN"/>
    <property type="match status" value="1"/>
</dbReference>
<feature type="transmembrane region" description="Helical" evidence="1">
    <location>
        <begin position="154"/>
        <end position="174"/>
    </location>
</feature>
<reference evidence="4" key="1">
    <citation type="submission" date="2021-02" db="EMBL/GenBank/DDBJ databases">
        <authorList>
            <person name="Nowell W R."/>
        </authorList>
    </citation>
    <scope>NUCLEOTIDE SEQUENCE</scope>
</reference>
<feature type="transmembrane region" description="Helical" evidence="1">
    <location>
        <begin position="186"/>
        <end position="211"/>
    </location>
</feature>
<keyword evidence="2" id="KW-0732">Signal</keyword>
<name>A0A814GLV4_ADIRI</name>
<comment type="caution">
    <text evidence="4">The sequence shown here is derived from an EMBL/GenBank/DDBJ whole genome shotgun (WGS) entry which is preliminary data.</text>
</comment>
<dbReference type="Pfam" id="PF10192">
    <property type="entry name" value="GPR180-TMEM145_TM"/>
    <property type="match status" value="1"/>
</dbReference>
<keyword evidence="1" id="KW-0472">Membrane</keyword>
<proteinExistence type="predicted"/>
<keyword evidence="1" id="KW-1133">Transmembrane helix</keyword>
<feature type="transmembrane region" description="Helical" evidence="1">
    <location>
        <begin position="331"/>
        <end position="353"/>
    </location>
</feature>
<gene>
    <name evidence="4" type="ORF">EDS130_LOCUS14734</name>
</gene>
<dbReference type="InterPro" id="IPR019336">
    <property type="entry name" value="GPR180/TMEM145_TM"/>
</dbReference>
<feature type="signal peptide" evidence="2">
    <location>
        <begin position="1"/>
        <end position="20"/>
    </location>
</feature>
<feature type="transmembrane region" description="Helical" evidence="1">
    <location>
        <begin position="294"/>
        <end position="319"/>
    </location>
</feature>
<keyword evidence="1" id="KW-0812">Transmembrane</keyword>
<dbReference type="EMBL" id="CAJNOJ010000061">
    <property type="protein sequence ID" value="CAF0998030.1"/>
    <property type="molecule type" value="Genomic_DNA"/>
</dbReference>
<feature type="domain" description="GPR180/TMEM145 transmembrane" evidence="3">
    <location>
        <begin position="159"/>
        <end position="344"/>
    </location>
</feature>
<feature type="chain" id="PRO_5032834583" description="GPR180/TMEM145 transmembrane domain-containing protein" evidence="2">
    <location>
        <begin position="21"/>
        <end position="475"/>
    </location>
</feature>
<accession>A0A814GLV4</accession>